<name>A0A4R2L342_9RHOB</name>
<evidence type="ECO:0000313" key="3">
    <source>
        <dbReference type="EMBL" id="TCO73525.1"/>
    </source>
</evidence>
<sequence>MTWALAALAVALFLLAGRRRPMDAAARAGAPGQIADLPSGRTHYRWIGPENGPVALCLHGISTGGWFTEGLAGMLARRGYRVLVPDLYGRGFSDRPPGPQTRAFFLRQIDELLDTLGVGGGLTVLGYSMGGAIATALAADRPGRVGRLILIAPAGLGQITPWPAALARDLPGLGDAAMGLLGGVMVRAVARILGRAQNVPGALIAAQVEETRYRGFLPAMLSSMRHLLAGDFAPDHRRIAAAGLPVLAIWAEADELIAPTASERLAGLNPGAAQLTLPGAGHVLPITHAPQVHDAIEAFLGR</sequence>
<reference evidence="3 4" key="1">
    <citation type="submission" date="2019-03" db="EMBL/GenBank/DDBJ databases">
        <title>Genomic Encyclopedia of Type Strains, Phase IV (KMG-IV): sequencing the most valuable type-strain genomes for metagenomic binning, comparative biology and taxonomic classification.</title>
        <authorList>
            <person name="Goeker M."/>
        </authorList>
    </citation>
    <scope>NUCLEOTIDE SEQUENCE [LARGE SCALE GENOMIC DNA]</scope>
    <source>
        <strain evidence="3 4">DSM 4868</strain>
    </source>
</reference>
<dbReference type="EMBL" id="SLWW01000002">
    <property type="protein sequence ID" value="TCO73525.1"/>
    <property type="molecule type" value="Genomic_DNA"/>
</dbReference>
<dbReference type="RefSeq" id="WP_132541945.1">
    <property type="nucleotide sequence ID" value="NZ_SLWW01000002.1"/>
</dbReference>
<comment type="caution">
    <text evidence="3">The sequence shown here is derived from an EMBL/GenBank/DDBJ whole genome shotgun (WGS) entry which is preliminary data.</text>
</comment>
<keyword evidence="4" id="KW-1185">Reference proteome</keyword>
<feature type="domain" description="AB hydrolase-1" evidence="2">
    <location>
        <begin position="56"/>
        <end position="288"/>
    </location>
</feature>
<dbReference type="PANTHER" id="PTHR43798:SF31">
    <property type="entry name" value="AB HYDROLASE SUPERFAMILY PROTEIN YCLE"/>
    <property type="match status" value="1"/>
</dbReference>
<proteinExistence type="predicted"/>
<keyword evidence="1" id="KW-0378">Hydrolase</keyword>
<dbReference type="InterPro" id="IPR000073">
    <property type="entry name" value="AB_hydrolase_1"/>
</dbReference>
<dbReference type="PANTHER" id="PTHR43798">
    <property type="entry name" value="MONOACYLGLYCEROL LIPASE"/>
    <property type="match status" value="1"/>
</dbReference>
<evidence type="ECO:0000313" key="4">
    <source>
        <dbReference type="Proteomes" id="UP000295142"/>
    </source>
</evidence>
<dbReference type="Proteomes" id="UP000295142">
    <property type="component" value="Unassembled WGS sequence"/>
</dbReference>
<dbReference type="Gene3D" id="3.40.50.1820">
    <property type="entry name" value="alpha/beta hydrolase"/>
    <property type="match status" value="1"/>
</dbReference>
<dbReference type="AlphaFoldDB" id="A0A4R2L342"/>
<organism evidence="3 4">
    <name type="scientific">Rhodovulum euryhalinum</name>
    <dbReference type="NCBI Taxonomy" id="35805"/>
    <lineage>
        <taxon>Bacteria</taxon>
        <taxon>Pseudomonadati</taxon>
        <taxon>Pseudomonadota</taxon>
        <taxon>Alphaproteobacteria</taxon>
        <taxon>Rhodobacterales</taxon>
        <taxon>Paracoccaceae</taxon>
        <taxon>Rhodovulum</taxon>
    </lineage>
</organism>
<dbReference type="PRINTS" id="PR00111">
    <property type="entry name" value="ABHYDROLASE"/>
</dbReference>
<dbReference type="SUPFAM" id="SSF53474">
    <property type="entry name" value="alpha/beta-Hydrolases"/>
    <property type="match status" value="1"/>
</dbReference>
<evidence type="ECO:0000256" key="1">
    <source>
        <dbReference type="ARBA" id="ARBA00022801"/>
    </source>
</evidence>
<evidence type="ECO:0000259" key="2">
    <source>
        <dbReference type="Pfam" id="PF00561"/>
    </source>
</evidence>
<dbReference type="PRINTS" id="PR00412">
    <property type="entry name" value="EPOXHYDRLASE"/>
</dbReference>
<dbReference type="InterPro" id="IPR050266">
    <property type="entry name" value="AB_hydrolase_sf"/>
</dbReference>
<dbReference type="GO" id="GO:0016787">
    <property type="term" value="F:hydrolase activity"/>
    <property type="evidence" value="ECO:0007669"/>
    <property type="project" value="UniProtKB-KW"/>
</dbReference>
<dbReference type="Pfam" id="PF00561">
    <property type="entry name" value="Abhydrolase_1"/>
    <property type="match status" value="1"/>
</dbReference>
<dbReference type="GO" id="GO:0016020">
    <property type="term" value="C:membrane"/>
    <property type="evidence" value="ECO:0007669"/>
    <property type="project" value="TreeGrafter"/>
</dbReference>
<dbReference type="InterPro" id="IPR000639">
    <property type="entry name" value="Epox_hydrolase-like"/>
</dbReference>
<dbReference type="InterPro" id="IPR029058">
    <property type="entry name" value="AB_hydrolase_fold"/>
</dbReference>
<protein>
    <submittedName>
        <fullName evidence="3">Pimeloyl-ACP methyl ester carboxylesterase</fullName>
    </submittedName>
</protein>
<accession>A0A4R2L342</accession>
<gene>
    <name evidence="3" type="ORF">EV655_102290</name>
</gene>
<dbReference type="OrthoDB" id="7267294at2"/>